<gene>
    <name evidence="1" type="ORF">RhiirC2_804854</name>
</gene>
<organism evidence="1 2">
    <name type="scientific">Rhizophagus irregularis</name>
    <dbReference type="NCBI Taxonomy" id="588596"/>
    <lineage>
        <taxon>Eukaryota</taxon>
        <taxon>Fungi</taxon>
        <taxon>Fungi incertae sedis</taxon>
        <taxon>Mucoromycota</taxon>
        <taxon>Glomeromycotina</taxon>
        <taxon>Glomeromycetes</taxon>
        <taxon>Glomerales</taxon>
        <taxon>Glomeraceae</taxon>
        <taxon>Rhizophagus</taxon>
    </lineage>
</organism>
<dbReference type="VEuPathDB" id="FungiDB:RhiirFUN_016806"/>
<evidence type="ECO:0000313" key="1">
    <source>
        <dbReference type="EMBL" id="PKK41430.1"/>
    </source>
</evidence>
<dbReference type="EMBL" id="LLXL01009869">
    <property type="protein sequence ID" value="PKK41430.1"/>
    <property type="molecule type" value="Genomic_DNA"/>
</dbReference>
<reference evidence="1 2" key="1">
    <citation type="submission" date="2016-04" db="EMBL/GenBank/DDBJ databases">
        <title>Genome analyses suggest a sexual origin of heterokaryosis in a supposedly ancient asexual fungus.</title>
        <authorList>
            <person name="Ropars J."/>
            <person name="Sedzielewska K."/>
            <person name="Noel J."/>
            <person name="Charron P."/>
            <person name="Farinelli L."/>
            <person name="Marton T."/>
            <person name="Kruger M."/>
            <person name="Pelin A."/>
            <person name="Brachmann A."/>
            <person name="Corradi N."/>
        </authorList>
    </citation>
    <scope>NUCLEOTIDE SEQUENCE [LARGE SCALE GENOMIC DNA]</scope>
    <source>
        <strain evidence="1 2">C2</strain>
    </source>
</reference>
<evidence type="ECO:0000313" key="2">
    <source>
        <dbReference type="Proteomes" id="UP000233469"/>
    </source>
</evidence>
<sequence length="122" mass="14022">MSVTTEGSEEISVSVTRETRQASKINQICTKIDEILTQKQNQTLVKFTLPELDECNEYVQQAVFDRYHAEMIGKDLFIKIDGGHKTRIQFKLNSSADTHNPNWFVTQCTDCKMMGNKYKPDV</sequence>
<dbReference type="VEuPathDB" id="FungiDB:FUN_002430"/>
<dbReference type="VEuPathDB" id="FungiDB:RhiirA1_485310"/>
<comment type="caution">
    <text evidence="1">The sequence shown here is derived from an EMBL/GenBank/DDBJ whole genome shotgun (WGS) entry which is preliminary data.</text>
</comment>
<reference evidence="1 2" key="2">
    <citation type="submission" date="2017-10" db="EMBL/GenBank/DDBJ databases">
        <title>Extensive intraspecific genome diversity in a model arbuscular mycorrhizal fungus.</title>
        <authorList>
            <person name="Chen E.C.H."/>
            <person name="Morin E."/>
            <person name="Baudet D."/>
            <person name="Noel J."/>
            <person name="Ndikumana S."/>
            <person name="Charron P."/>
            <person name="St-Onge C."/>
            <person name="Giorgi J."/>
            <person name="Grigoriev I.V."/>
            <person name="Roux C."/>
            <person name="Martin F.M."/>
            <person name="Corradi N."/>
        </authorList>
    </citation>
    <scope>NUCLEOTIDE SEQUENCE [LARGE SCALE GENOMIC DNA]</scope>
    <source>
        <strain evidence="1 2">C2</strain>
    </source>
</reference>
<feature type="non-terminal residue" evidence="1">
    <location>
        <position position="122"/>
    </location>
</feature>
<proteinExistence type="predicted"/>
<dbReference type="Proteomes" id="UP000233469">
    <property type="component" value="Unassembled WGS sequence"/>
</dbReference>
<dbReference type="AlphaFoldDB" id="A0A2N1KWD9"/>
<protein>
    <submittedName>
        <fullName evidence="1">Uncharacterized protein</fullName>
    </submittedName>
</protein>
<accession>A0A2N1KWD9</accession>
<name>A0A2N1KWD9_9GLOM</name>